<dbReference type="PANTHER" id="PTHR35201:SF4">
    <property type="entry name" value="BETA-PINACENE SYNTHASE-RELATED"/>
    <property type="match status" value="1"/>
</dbReference>
<dbReference type="GO" id="GO:0008299">
    <property type="term" value="P:isoprenoid biosynthetic process"/>
    <property type="evidence" value="ECO:0007669"/>
    <property type="project" value="UniProtKB-ARBA"/>
</dbReference>
<dbReference type="AlphaFoldDB" id="A0AAD9H3I2"/>
<dbReference type="PANTHER" id="PTHR35201">
    <property type="entry name" value="TERPENE SYNTHASE"/>
    <property type="match status" value="1"/>
</dbReference>
<comment type="caution">
    <text evidence="5">The sequence shown here is derived from an EMBL/GenBank/DDBJ whole genome shotgun (WGS) entry which is preliminary data.</text>
</comment>
<evidence type="ECO:0000256" key="4">
    <source>
        <dbReference type="RuleBase" id="RU366034"/>
    </source>
</evidence>
<keyword evidence="6" id="KW-1185">Reference proteome</keyword>
<keyword evidence="4" id="KW-0456">Lyase</keyword>
<dbReference type="SUPFAM" id="SSF48576">
    <property type="entry name" value="Terpenoid synthases"/>
    <property type="match status" value="1"/>
</dbReference>
<reference evidence="5" key="1">
    <citation type="submission" date="2021-06" db="EMBL/GenBank/DDBJ databases">
        <title>Comparative genomics, transcriptomics and evolutionary studies reveal genomic signatures of adaptation to plant cell wall in hemibiotrophic fungi.</title>
        <authorList>
            <consortium name="DOE Joint Genome Institute"/>
            <person name="Baroncelli R."/>
            <person name="Diaz J.F."/>
            <person name="Benocci T."/>
            <person name="Peng M."/>
            <person name="Battaglia E."/>
            <person name="Haridas S."/>
            <person name="Andreopoulos W."/>
            <person name="Labutti K."/>
            <person name="Pangilinan J."/>
            <person name="Floch G.L."/>
            <person name="Makela M.R."/>
            <person name="Henrissat B."/>
            <person name="Grigoriev I.V."/>
            <person name="Crouch J.A."/>
            <person name="De Vries R.P."/>
            <person name="Sukno S.A."/>
            <person name="Thon M.R."/>
        </authorList>
    </citation>
    <scope>NUCLEOTIDE SEQUENCE</scope>
    <source>
        <strain evidence="5">MAFF235873</strain>
    </source>
</reference>
<dbReference type="SFLD" id="SFLDS00005">
    <property type="entry name" value="Isoprenoid_Synthase_Type_I"/>
    <property type="match status" value="1"/>
</dbReference>
<evidence type="ECO:0000256" key="2">
    <source>
        <dbReference type="ARBA" id="ARBA00006333"/>
    </source>
</evidence>
<proteinExistence type="inferred from homology"/>
<comment type="similarity">
    <text evidence="2 4">Belongs to the terpene synthase family.</text>
</comment>
<dbReference type="InterPro" id="IPR008949">
    <property type="entry name" value="Isoprenoid_synthase_dom_sf"/>
</dbReference>
<dbReference type="EC" id="4.2.3.-" evidence="4"/>
<dbReference type="InterPro" id="IPR034686">
    <property type="entry name" value="Terpene_cyclase-like_2"/>
</dbReference>
<evidence type="ECO:0000256" key="1">
    <source>
        <dbReference type="ARBA" id="ARBA00001946"/>
    </source>
</evidence>
<keyword evidence="4" id="KW-0479">Metal-binding</keyword>
<dbReference type="Pfam" id="PF19086">
    <property type="entry name" value="Terpene_syn_C_2"/>
    <property type="match status" value="1"/>
</dbReference>
<name>A0AAD9H3I2_9PEZI</name>
<dbReference type="Gene3D" id="1.10.600.10">
    <property type="entry name" value="Farnesyl Diphosphate Synthase"/>
    <property type="match status" value="1"/>
</dbReference>
<dbReference type="EMBL" id="MU843087">
    <property type="protein sequence ID" value="KAK2021678.1"/>
    <property type="molecule type" value="Genomic_DNA"/>
</dbReference>
<evidence type="ECO:0000313" key="5">
    <source>
        <dbReference type="EMBL" id="KAK2021678.1"/>
    </source>
</evidence>
<accession>A0AAD9H3I2</accession>
<dbReference type="Proteomes" id="UP001232148">
    <property type="component" value="Unassembled WGS sequence"/>
</dbReference>
<evidence type="ECO:0000256" key="3">
    <source>
        <dbReference type="ARBA" id="ARBA00022842"/>
    </source>
</evidence>
<organism evidence="5 6">
    <name type="scientific">Colletotrichum zoysiae</name>
    <dbReference type="NCBI Taxonomy" id="1216348"/>
    <lineage>
        <taxon>Eukaryota</taxon>
        <taxon>Fungi</taxon>
        <taxon>Dikarya</taxon>
        <taxon>Ascomycota</taxon>
        <taxon>Pezizomycotina</taxon>
        <taxon>Sordariomycetes</taxon>
        <taxon>Hypocreomycetidae</taxon>
        <taxon>Glomerellales</taxon>
        <taxon>Glomerellaceae</taxon>
        <taxon>Colletotrichum</taxon>
        <taxon>Colletotrichum graminicola species complex</taxon>
    </lineage>
</organism>
<evidence type="ECO:0000313" key="6">
    <source>
        <dbReference type="Proteomes" id="UP001232148"/>
    </source>
</evidence>
<keyword evidence="3 4" id="KW-0460">Magnesium</keyword>
<sequence>MCVGQQLFHAAICGRASTRKRSSKDTTADKTSSNFQESRIIIEALKGQTIHVPNLYSILKGWPVKANVNYERLVPVVEDAFDRQVRSNSPKLREKYRRADYARFVSLYYPHPEWDRIQTLALYIIWLFCWDDAIDQQGTGDLSNDLLRAKTRRDNTIRVFEHVLGLDPNSDPYIQFSQSDYELKAIGDELKEAYTQEQRQAFIKQMRRYIANCHEEQKMRLQGILPGIESYSELRHGTAAVWTLCALVEFGLSEKIPEHVRYMEQIHTIWAETSRAVWITNDILSLRKEMPKEGNESVVNAIPIIMKQEGKCPQQAVDALLAELATSVATFETAATCLEEAAGEGARALMKTYCDACRCMVTGSIQFSQLIHFGRFESSRYNLEGCLNNDGSLDILL</sequence>
<protein>
    <recommendedName>
        <fullName evidence="4">Terpene synthase</fullName>
        <ecNumber evidence="4">4.2.3.-</ecNumber>
    </recommendedName>
</protein>
<dbReference type="SFLD" id="SFLDG01020">
    <property type="entry name" value="Terpene_Cyclase_Like_2"/>
    <property type="match status" value="1"/>
</dbReference>
<dbReference type="GO" id="GO:0046872">
    <property type="term" value="F:metal ion binding"/>
    <property type="evidence" value="ECO:0007669"/>
    <property type="project" value="UniProtKB-KW"/>
</dbReference>
<dbReference type="GO" id="GO:0010333">
    <property type="term" value="F:terpene synthase activity"/>
    <property type="evidence" value="ECO:0007669"/>
    <property type="project" value="InterPro"/>
</dbReference>
<comment type="cofactor">
    <cofactor evidence="1 4">
        <name>Mg(2+)</name>
        <dbReference type="ChEBI" id="CHEBI:18420"/>
    </cofactor>
</comment>
<gene>
    <name evidence="5" type="ORF">LX32DRAFT_604312</name>
</gene>